<dbReference type="Pfam" id="PF00933">
    <property type="entry name" value="Glyco_hydro_3"/>
    <property type="match status" value="1"/>
</dbReference>
<dbReference type="InterPro" id="IPR001764">
    <property type="entry name" value="Glyco_hydro_3_N"/>
</dbReference>
<dbReference type="NCBIfam" id="NF003740">
    <property type="entry name" value="PRK05337.1"/>
    <property type="match status" value="1"/>
</dbReference>
<feature type="binding site" evidence="10">
    <location>
        <position position="63"/>
    </location>
    <ligand>
        <name>substrate</name>
    </ligand>
</feature>
<name>A0ABT0PEL2_9GAMM</name>
<keyword evidence="3 10" id="KW-0132">Cell division</keyword>
<evidence type="ECO:0000256" key="4">
    <source>
        <dbReference type="ARBA" id="ARBA00022801"/>
    </source>
</evidence>
<dbReference type="InterPro" id="IPR022956">
    <property type="entry name" value="Beta_hexosaminidase_bac"/>
</dbReference>
<evidence type="ECO:0000256" key="9">
    <source>
        <dbReference type="ARBA" id="ARBA00023316"/>
    </source>
</evidence>
<accession>A0ABT0PEL2</accession>
<reference evidence="12 13" key="1">
    <citation type="submission" date="2022-05" db="EMBL/GenBank/DDBJ databases">
        <authorList>
            <person name="Park J.-S."/>
        </authorList>
    </citation>
    <scope>NUCLEOTIDE SEQUENCE [LARGE SCALE GENOMIC DNA]</scope>
    <source>
        <strain evidence="12 13">2012CJ34-2</strain>
    </source>
</reference>
<keyword evidence="6 10" id="KW-0573">Peptidoglycan synthesis</keyword>
<comment type="catalytic activity">
    <reaction evidence="1 10">
        <text>Hydrolysis of terminal non-reducing N-acetyl-D-hexosamine residues in N-acetyl-beta-D-hexosaminides.</text>
        <dbReference type="EC" id="3.2.1.52"/>
    </reaction>
</comment>
<feature type="active site" description="Proton donor/acceptor" evidence="10">
    <location>
        <position position="181"/>
    </location>
</feature>
<evidence type="ECO:0000313" key="13">
    <source>
        <dbReference type="Proteomes" id="UP001203338"/>
    </source>
</evidence>
<dbReference type="PANTHER" id="PTHR30480">
    <property type="entry name" value="BETA-HEXOSAMINIDASE-RELATED"/>
    <property type="match status" value="1"/>
</dbReference>
<dbReference type="InterPro" id="IPR017853">
    <property type="entry name" value="GH"/>
</dbReference>
<evidence type="ECO:0000256" key="3">
    <source>
        <dbReference type="ARBA" id="ARBA00022618"/>
    </source>
</evidence>
<dbReference type="Proteomes" id="UP001203338">
    <property type="component" value="Unassembled WGS sequence"/>
</dbReference>
<gene>
    <name evidence="10 12" type="primary">nagZ</name>
    <name evidence="12" type="ORF">M3P05_07610</name>
</gene>
<dbReference type="GO" id="GO:0004563">
    <property type="term" value="F:beta-N-acetylhexosaminidase activity"/>
    <property type="evidence" value="ECO:0007669"/>
    <property type="project" value="UniProtKB-EC"/>
</dbReference>
<dbReference type="PANTHER" id="PTHR30480:SF13">
    <property type="entry name" value="BETA-HEXOSAMINIDASE"/>
    <property type="match status" value="1"/>
</dbReference>
<feature type="binding site" evidence="10">
    <location>
        <position position="138"/>
    </location>
    <ligand>
        <name>substrate</name>
    </ligand>
</feature>
<keyword evidence="8 10" id="KW-0131">Cell cycle</keyword>
<dbReference type="EMBL" id="JAMFLX010000008">
    <property type="protein sequence ID" value="MCL6269805.1"/>
    <property type="molecule type" value="Genomic_DNA"/>
</dbReference>
<dbReference type="Gene3D" id="3.20.20.300">
    <property type="entry name" value="Glycoside hydrolase, family 3, N-terminal domain"/>
    <property type="match status" value="1"/>
</dbReference>
<evidence type="ECO:0000256" key="7">
    <source>
        <dbReference type="ARBA" id="ARBA00023295"/>
    </source>
</evidence>
<feature type="site" description="Important for catalytic activity" evidence="10">
    <location>
        <position position="179"/>
    </location>
</feature>
<evidence type="ECO:0000256" key="1">
    <source>
        <dbReference type="ARBA" id="ARBA00001231"/>
    </source>
</evidence>
<evidence type="ECO:0000256" key="2">
    <source>
        <dbReference type="ARBA" id="ARBA00022490"/>
    </source>
</evidence>
<dbReference type="HAMAP" id="MF_00364">
    <property type="entry name" value="NagZ"/>
    <property type="match status" value="1"/>
</dbReference>
<keyword evidence="2 10" id="KW-0963">Cytoplasm</keyword>
<dbReference type="InterPro" id="IPR050226">
    <property type="entry name" value="NagZ_Beta-hexosaminidase"/>
</dbReference>
<comment type="caution">
    <text evidence="12">The sequence shown here is derived from an EMBL/GenBank/DDBJ whole genome shotgun (WGS) entry which is preliminary data.</text>
</comment>
<feature type="domain" description="Glycoside hydrolase family 3 N-terminal" evidence="11">
    <location>
        <begin position="14"/>
        <end position="302"/>
    </location>
</feature>
<organism evidence="12 13">
    <name type="scientific">Parendozoicomonas callyspongiae</name>
    <dbReference type="NCBI Taxonomy" id="2942213"/>
    <lineage>
        <taxon>Bacteria</taxon>
        <taxon>Pseudomonadati</taxon>
        <taxon>Pseudomonadota</taxon>
        <taxon>Gammaproteobacteria</taxon>
        <taxon>Oceanospirillales</taxon>
        <taxon>Endozoicomonadaceae</taxon>
        <taxon>Parendozoicomonas</taxon>
    </lineage>
</organism>
<feature type="active site" description="Nucleophile" evidence="10">
    <location>
        <position position="251"/>
    </location>
</feature>
<comment type="subcellular location">
    <subcellularLocation>
        <location evidence="10">Cytoplasm</location>
    </subcellularLocation>
</comment>
<keyword evidence="5 10" id="KW-0133">Cell shape</keyword>
<protein>
    <recommendedName>
        <fullName evidence="10">Beta-hexosaminidase</fullName>
        <ecNumber evidence="10">3.2.1.52</ecNumber>
    </recommendedName>
    <alternativeName>
        <fullName evidence="10">Beta-N-acetylhexosaminidase</fullName>
    </alternativeName>
    <alternativeName>
        <fullName evidence="10">N-acetyl-beta-glucosaminidase</fullName>
    </alternativeName>
</protein>
<comment type="similarity">
    <text evidence="10">Belongs to the glycosyl hydrolase 3 family. NagZ subfamily.</text>
</comment>
<sequence>MKQGILVLDLKGTHLTEDEARLFERPAVAGVIIFARNFQSRQQLVKLVSDIRSVDSNLLIMTDHEGGRVQRFREGGFTRIPSMGAYGKLYKDEPDKALAALTETGWLVASELAATGIDLGLSPVLDLDRGISRVIGDRGFSQNPDEIAVMAKAFIEGLHEGGMASIGKHFPGHGGVGADSHIALPVDARELSEVEEDLKPYRKLIGNGLDAVMPAHVQFPSIDQQAAGFSKYWLKTVLRDEMGFQGAVFSDCLSMAGASIGGTVVQRAEKAMDAGCDLVLVCNNPGEARKVVEAFEGYDLNEQSRQSHLAPMRGCSSITWDELEKSERRQSAIEMITRISSK</sequence>
<evidence type="ECO:0000256" key="10">
    <source>
        <dbReference type="HAMAP-Rule" id="MF_00364"/>
    </source>
</evidence>
<keyword evidence="9 10" id="KW-0961">Cell wall biogenesis/degradation</keyword>
<proteinExistence type="inferred from homology"/>
<dbReference type="RefSeq" id="WP_249698898.1">
    <property type="nucleotide sequence ID" value="NZ_JAMFLX010000008.1"/>
</dbReference>
<evidence type="ECO:0000259" key="11">
    <source>
        <dbReference type="Pfam" id="PF00933"/>
    </source>
</evidence>
<feature type="binding site" evidence="10">
    <location>
        <position position="71"/>
    </location>
    <ligand>
        <name>substrate</name>
    </ligand>
</feature>
<dbReference type="EC" id="3.2.1.52" evidence="10"/>
<comment type="function">
    <text evidence="10">Plays a role in peptidoglycan recycling by cleaving the terminal beta-1,4-linked N-acetylglucosamine (GlcNAc) from peptide-linked peptidoglycan fragments, giving rise to free GlcNAc, anhydro-N-acetylmuramic acid and anhydro-N-acetylmuramic acid-linked peptides.</text>
</comment>
<evidence type="ECO:0000256" key="5">
    <source>
        <dbReference type="ARBA" id="ARBA00022960"/>
    </source>
</evidence>
<dbReference type="InterPro" id="IPR036962">
    <property type="entry name" value="Glyco_hydro_3_N_sf"/>
</dbReference>
<evidence type="ECO:0000256" key="8">
    <source>
        <dbReference type="ARBA" id="ARBA00023306"/>
    </source>
</evidence>
<keyword evidence="13" id="KW-1185">Reference proteome</keyword>
<keyword evidence="4 10" id="KW-0378">Hydrolase</keyword>
<comment type="pathway">
    <text evidence="10">Cell wall biogenesis; peptidoglycan recycling.</text>
</comment>
<evidence type="ECO:0000256" key="6">
    <source>
        <dbReference type="ARBA" id="ARBA00022984"/>
    </source>
</evidence>
<evidence type="ECO:0000313" key="12">
    <source>
        <dbReference type="EMBL" id="MCL6269805.1"/>
    </source>
</evidence>
<dbReference type="SUPFAM" id="SSF51445">
    <property type="entry name" value="(Trans)glycosidases"/>
    <property type="match status" value="1"/>
</dbReference>
<keyword evidence="7 10" id="KW-0326">Glycosidase</keyword>
<feature type="binding site" evidence="10">
    <location>
        <begin position="168"/>
        <end position="169"/>
    </location>
    <ligand>
        <name>substrate</name>
    </ligand>
</feature>